<evidence type="ECO:0000313" key="9">
    <source>
        <dbReference type="Proteomes" id="UP000603640"/>
    </source>
</evidence>
<dbReference type="InterPro" id="IPR023013">
    <property type="entry name" value="AGPR_AS"/>
</dbReference>
<keyword evidence="1 5" id="KW-0055">Arginine biosynthesis</keyword>
<sequence>MGNGVSIKAGIVGGAGYTGGELLRLLTNHPNVEIAFVHSKSQAGKPVYEVHKDLLGDTELYFKDTLQEDVDVLFLCVGHGEAKKFVEAEKLPVSIRIIDLSQDYRWNESIREATVEASGRTFVYGLPELQREEIKQAQNIANPGCFATAIQLALLPLAEQNQLQQEIHISGITGSTGAGQSLSATSHYSWRDGNISNYKVLQHQHLNEIRRTLAGMQQDDLAEINFVPYRGPFTRGILCTSYLNSTLSIEEAEQMYKSYFRSHPFVTIADSIPDLKQVTNTNKCLLYLEKHDDKLVITSLIDNLLKGASGQAVQNMNLMFGLEETAGLKLKASAF</sequence>
<evidence type="ECO:0000313" key="8">
    <source>
        <dbReference type="EMBL" id="MBC5991764.1"/>
    </source>
</evidence>
<comment type="subcellular location">
    <subcellularLocation>
        <location evidence="5">Cytoplasm</location>
    </subcellularLocation>
</comment>
<dbReference type="PANTHER" id="PTHR32338">
    <property type="entry name" value="N-ACETYL-GAMMA-GLUTAMYL-PHOSPHATE REDUCTASE, CHLOROPLASTIC-RELATED-RELATED"/>
    <property type="match status" value="1"/>
</dbReference>
<dbReference type="RefSeq" id="WP_187065750.1">
    <property type="nucleotide sequence ID" value="NZ_JACRVF010000001.1"/>
</dbReference>
<dbReference type="GO" id="GO:0005737">
    <property type="term" value="C:cytoplasm"/>
    <property type="evidence" value="ECO:0007669"/>
    <property type="project" value="UniProtKB-SubCell"/>
</dbReference>
<dbReference type="InterPro" id="IPR000534">
    <property type="entry name" value="Semialdehyde_DH_NAD-bd"/>
</dbReference>
<evidence type="ECO:0000256" key="3">
    <source>
        <dbReference type="ARBA" id="ARBA00022857"/>
    </source>
</evidence>
<evidence type="ECO:0000256" key="2">
    <source>
        <dbReference type="ARBA" id="ARBA00022605"/>
    </source>
</evidence>
<dbReference type="Pfam" id="PF01118">
    <property type="entry name" value="Semialdhyde_dh"/>
    <property type="match status" value="1"/>
</dbReference>
<protein>
    <recommendedName>
        <fullName evidence="5">N-acetyl-gamma-glutamyl-phosphate reductase</fullName>
        <shortName evidence="5">AGPR</shortName>
        <ecNumber evidence="5">1.2.1.38</ecNumber>
    </recommendedName>
    <alternativeName>
        <fullName evidence="5">N-acetyl-glutamate semialdehyde dehydrogenase</fullName>
        <shortName evidence="5">NAGSA dehydrogenase</shortName>
    </alternativeName>
</protein>
<evidence type="ECO:0000256" key="4">
    <source>
        <dbReference type="ARBA" id="ARBA00023002"/>
    </source>
</evidence>
<dbReference type="CDD" id="cd17895">
    <property type="entry name" value="AGPR_1_N"/>
    <property type="match status" value="1"/>
</dbReference>
<comment type="similarity">
    <text evidence="5">Belongs to the NAGSA dehydrogenase family. Type 1 subfamily.</text>
</comment>
<dbReference type="InterPro" id="IPR050085">
    <property type="entry name" value="AGPR"/>
</dbReference>
<name>A0A923SHI0_9BACT</name>
<dbReference type="CDD" id="cd23934">
    <property type="entry name" value="AGPR_1_C"/>
    <property type="match status" value="1"/>
</dbReference>
<accession>A0A923SHI0</accession>
<feature type="active site" evidence="5 6">
    <location>
        <position position="145"/>
    </location>
</feature>
<dbReference type="Proteomes" id="UP000603640">
    <property type="component" value="Unassembled WGS sequence"/>
</dbReference>
<organism evidence="8 9">
    <name type="scientific">Pontibacter cellulosilyticus</name>
    <dbReference type="NCBI Taxonomy" id="1720253"/>
    <lineage>
        <taxon>Bacteria</taxon>
        <taxon>Pseudomonadati</taxon>
        <taxon>Bacteroidota</taxon>
        <taxon>Cytophagia</taxon>
        <taxon>Cytophagales</taxon>
        <taxon>Hymenobacteraceae</taxon>
        <taxon>Pontibacter</taxon>
    </lineage>
</organism>
<dbReference type="EMBL" id="JACRVF010000001">
    <property type="protein sequence ID" value="MBC5991764.1"/>
    <property type="molecule type" value="Genomic_DNA"/>
</dbReference>
<dbReference type="PROSITE" id="PS01224">
    <property type="entry name" value="ARGC"/>
    <property type="match status" value="1"/>
</dbReference>
<dbReference type="NCBIfam" id="TIGR01850">
    <property type="entry name" value="argC"/>
    <property type="match status" value="1"/>
</dbReference>
<dbReference type="Gene3D" id="3.40.50.720">
    <property type="entry name" value="NAD(P)-binding Rossmann-like Domain"/>
    <property type="match status" value="1"/>
</dbReference>
<dbReference type="SUPFAM" id="SSF55347">
    <property type="entry name" value="Glyceraldehyde-3-phosphate dehydrogenase-like, C-terminal domain"/>
    <property type="match status" value="1"/>
</dbReference>
<dbReference type="GO" id="GO:0070401">
    <property type="term" value="F:NADP+ binding"/>
    <property type="evidence" value="ECO:0007669"/>
    <property type="project" value="InterPro"/>
</dbReference>
<dbReference type="Pfam" id="PF22698">
    <property type="entry name" value="Semialdhyde_dhC_1"/>
    <property type="match status" value="1"/>
</dbReference>
<evidence type="ECO:0000256" key="1">
    <source>
        <dbReference type="ARBA" id="ARBA00022571"/>
    </source>
</evidence>
<keyword evidence="3 5" id="KW-0521">NADP</keyword>
<dbReference type="PANTHER" id="PTHR32338:SF10">
    <property type="entry name" value="N-ACETYL-GAMMA-GLUTAMYL-PHOSPHATE REDUCTASE, CHLOROPLASTIC-RELATED"/>
    <property type="match status" value="1"/>
</dbReference>
<dbReference type="SMART" id="SM00859">
    <property type="entry name" value="Semialdhyde_dh"/>
    <property type="match status" value="1"/>
</dbReference>
<dbReference type="InterPro" id="IPR036291">
    <property type="entry name" value="NAD(P)-bd_dom_sf"/>
</dbReference>
<dbReference type="Gene3D" id="3.30.360.10">
    <property type="entry name" value="Dihydrodipicolinate Reductase, domain 2"/>
    <property type="match status" value="1"/>
</dbReference>
<gene>
    <name evidence="5" type="primary">argC</name>
    <name evidence="8" type="ORF">H8S84_02825</name>
</gene>
<keyword evidence="4 5" id="KW-0560">Oxidoreductase</keyword>
<dbReference type="GO" id="GO:0003942">
    <property type="term" value="F:N-acetyl-gamma-glutamyl-phosphate reductase activity"/>
    <property type="evidence" value="ECO:0007669"/>
    <property type="project" value="UniProtKB-UniRule"/>
</dbReference>
<dbReference type="GO" id="GO:0051287">
    <property type="term" value="F:NAD binding"/>
    <property type="evidence" value="ECO:0007669"/>
    <property type="project" value="InterPro"/>
</dbReference>
<evidence type="ECO:0000256" key="5">
    <source>
        <dbReference type="HAMAP-Rule" id="MF_00150"/>
    </source>
</evidence>
<proteinExistence type="inferred from homology"/>
<dbReference type="InterPro" id="IPR000706">
    <property type="entry name" value="AGPR_type-1"/>
</dbReference>
<dbReference type="HAMAP" id="MF_00150">
    <property type="entry name" value="ArgC_type1"/>
    <property type="match status" value="1"/>
</dbReference>
<keyword evidence="9" id="KW-1185">Reference proteome</keyword>
<dbReference type="EC" id="1.2.1.38" evidence="5"/>
<comment type="pathway">
    <text evidence="5">Amino-acid biosynthesis; L-arginine biosynthesis; N(2)-acetyl-L-ornithine from L-glutamate: step 3/4.</text>
</comment>
<dbReference type="InterPro" id="IPR058924">
    <property type="entry name" value="AGPR_dimerisation_dom"/>
</dbReference>
<dbReference type="SUPFAM" id="SSF51735">
    <property type="entry name" value="NAD(P)-binding Rossmann-fold domains"/>
    <property type="match status" value="1"/>
</dbReference>
<evidence type="ECO:0000256" key="6">
    <source>
        <dbReference type="PROSITE-ProRule" id="PRU10010"/>
    </source>
</evidence>
<keyword evidence="2 5" id="KW-0028">Amino-acid biosynthesis</keyword>
<comment type="catalytic activity">
    <reaction evidence="5">
        <text>N-acetyl-L-glutamate 5-semialdehyde + phosphate + NADP(+) = N-acetyl-L-glutamyl 5-phosphate + NADPH + H(+)</text>
        <dbReference type="Rhea" id="RHEA:21588"/>
        <dbReference type="ChEBI" id="CHEBI:15378"/>
        <dbReference type="ChEBI" id="CHEBI:29123"/>
        <dbReference type="ChEBI" id="CHEBI:43474"/>
        <dbReference type="ChEBI" id="CHEBI:57783"/>
        <dbReference type="ChEBI" id="CHEBI:57936"/>
        <dbReference type="ChEBI" id="CHEBI:58349"/>
        <dbReference type="EC" id="1.2.1.38"/>
    </reaction>
</comment>
<dbReference type="AlphaFoldDB" id="A0A923SHI0"/>
<reference evidence="8" key="1">
    <citation type="submission" date="2020-08" db="EMBL/GenBank/DDBJ databases">
        <title>Pontibacter sp. SD6 16S ribosomal RNA gene Genome sequencing and assembly.</title>
        <authorList>
            <person name="Kang M."/>
        </authorList>
    </citation>
    <scope>NUCLEOTIDE SEQUENCE</scope>
    <source>
        <strain evidence="8">SD6</strain>
    </source>
</reference>
<evidence type="ECO:0000259" key="7">
    <source>
        <dbReference type="SMART" id="SM00859"/>
    </source>
</evidence>
<comment type="caution">
    <text evidence="8">The sequence shown here is derived from an EMBL/GenBank/DDBJ whole genome shotgun (WGS) entry which is preliminary data.</text>
</comment>
<keyword evidence="5" id="KW-0963">Cytoplasm</keyword>
<comment type="function">
    <text evidence="5">Catalyzes the NADPH-dependent reduction of N-acetyl-5-glutamyl phosphate to yield N-acetyl-L-glutamate 5-semialdehyde.</text>
</comment>
<dbReference type="GO" id="GO:0006526">
    <property type="term" value="P:L-arginine biosynthetic process"/>
    <property type="evidence" value="ECO:0007669"/>
    <property type="project" value="UniProtKB-UniRule"/>
</dbReference>
<feature type="domain" description="Semialdehyde dehydrogenase NAD-binding" evidence="7">
    <location>
        <begin position="8"/>
        <end position="137"/>
    </location>
</feature>